<dbReference type="AlphaFoldDB" id="A0A9D2PX99"/>
<feature type="transmembrane region" description="Helical" evidence="2">
    <location>
        <begin position="46"/>
        <end position="71"/>
    </location>
</feature>
<evidence type="ECO:0000313" key="3">
    <source>
        <dbReference type="EMBL" id="HJC68864.1"/>
    </source>
</evidence>
<comment type="caution">
    <text evidence="3">The sequence shown here is derived from an EMBL/GenBank/DDBJ whole genome shotgun (WGS) entry which is preliminary data.</text>
</comment>
<proteinExistence type="predicted"/>
<keyword evidence="2" id="KW-1133">Transmembrane helix</keyword>
<dbReference type="Proteomes" id="UP000823854">
    <property type="component" value="Unassembled WGS sequence"/>
</dbReference>
<reference evidence="3" key="2">
    <citation type="submission" date="2021-04" db="EMBL/GenBank/DDBJ databases">
        <authorList>
            <person name="Gilroy R."/>
        </authorList>
    </citation>
    <scope>NUCLEOTIDE SEQUENCE</scope>
    <source>
        <strain evidence="3">CHK130-7132</strain>
    </source>
</reference>
<keyword evidence="2" id="KW-0472">Membrane</keyword>
<evidence type="ECO:0000256" key="1">
    <source>
        <dbReference type="SAM" id="MobiDB-lite"/>
    </source>
</evidence>
<feature type="transmembrane region" description="Helical" evidence="2">
    <location>
        <begin position="83"/>
        <end position="106"/>
    </location>
</feature>
<evidence type="ECO:0000313" key="4">
    <source>
        <dbReference type="Proteomes" id="UP000823854"/>
    </source>
</evidence>
<feature type="region of interest" description="Disordered" evidence="1">
    <location>
        <begin position="1"/>
        <end position="41"/>
    </location>
</feature>
<evidence type="ECO:0000256" key="2">
    <source>
        <dbReference type="SAM" id="Phobius"/>
    </source>
</evidence>
<sequence>MSPSSPSADRPRPTAVEPATRLDDGTQDEAPAPPGRPVRLSPTPPGFWATLLGVVVALLAPFFGILIGSGIGTGPGMAGLSPMAWGFALGSLVGALALVVAGLGAARLWRHQRDRGAEAER</sequence>
<accession>A0A9D2PX99</accession>
<name>A0A9D2PX99_9MICO</name>
<gene>
    <name evidence="3" type="ORF">H9932_04170</name>
</gene>
<organism evidence="3 4">
    <name type="scientific">Candidatus Brachybacterium intestinipullorum</name>
    <dbReference type="NCBI Taxonomy" id="2838512"/>
    <lineage>
        <taxon>Bacteria</taxon>
        <taxon>Bacillati</taxon>
        <taxon>Actinomycetota</taxon>
        <taxon>Actinomycetes</taxon>
        <taxon>Micrococcales</taxon>
        <taxon>Dermabacteraceae</taxon>
        <taxon>Brachybacterium</taxon>
    </lineage>
</organism>
<keyword evidence="2" id="KW-0812">Transmembrane</keyword>
<dbReference type="EMBL" id="DWWC01000086">
    <property type="protein sequence ID" value="HJC68864.1"/>
    <property type="molecule type" value="Genomic_DNA"/>
</dbReference>
<reference evidence="3" key="1">
    <citation type="journal article" date="2021" name="PeerJ">
        <title>Extensive microbial diversity within the chicken gut microbiome revealed by metagenomics and culture.</title>
        <authorList>
            <person name="Gilroy R."/>
            <person name="Ravi A."/>
            <person name="Getino M."/>
            <person name="Pursley I."/>
            <person name="Horton D.L."/>
            <person name="Alikhan N.F."/>
            <person name="Baker D."/>
            <person name="Gharbi K."/>
            <person name="Hall N."/>
            <person name="Watson M."/>
            <person name="Adriaenssens E.M."/>
            <person name="Foster-Nyarko E."/>
            <person name="Jarju S."/>
            <person name="Secka A."/>
            <person name="Antonio M."/>
            <person name="Oren A."/>
            <person name="Chaudhuri R.R."/>
            <person name="La Ragione R."/>
            <person name="Hildebrand F."/>
            <person name="Pallen M.J."/>
        </authorList>
    </citation>
    <scope>NUCLEOTIDE SEQUENCE</scope>
    <source>
        <strain evidence="3">CHK130-7132</strain>
    </source>
</reference>
<protein>
    <submittedName>
        <fullName evidence="3">Uncharacterized protein</fullName>
    </submittedName>
</protein>